<feature type="compositionally biased region" description="Basic and acidic residues" evidence="1">
    <location>
        <begin position="26"/>
        <end position="35"/>
    </location>
</feature>
<sequence>MAQQLNHPKKKVVPATPSSSPRVLRRKDGIDKRQEQQTPPPYHRRKIQAGDLSHRSQRTHRQPNQRGLRISQRQILPPKDKTNRLSSSNCNLN</sequence>
<comment type="caution">
    <text evidence="2">The sequence shown here is derived from an EMBL/GenBank/DDBJ whole genome shotgun (WGS) entry which is preliminary data.</text>
</comment>
<evidence type="ECO:0000313" key="3">
    <source>
        <dbReference type="Proteomes" id="UP000886595"/>
    </source>
</evidence>
<proteinExistence type="predicted"/>
<feature type="compositionally biased region" description="Polar residues" evidence="1">
    <location>
        <begin position="84"/>
        <end position="93"/>
    </location>
</feature>
<dbReference type="EMBL" id="JAAMPC010000011">
    <property type="protein sequence ID" value="KAG2282625.1"/>
    <property type="molecule type" value="Genomic_DNA"/>
</dbReference>
<accession>A0A8X7R8S9</accession>
<evidence type="ECO:0000256" key="1">
    <source>
        <dbReference type="SAM" id="MobiDB-lite"/>
    </source>
</evidence>
<keyword evidence="3" id="KW-1185">Reference proteome</keyword>
<reference evidence="2 3" key="1">
    <citation type="submission" date="2020-02" db="EMBL/GenBank/DDBJ databases">
        <authorList>
            <person name="Ma Q."/>
            <person name="Huang Y."/>
            <person name="Song X."/>
            <person name="Pei D."/>
        </authorList>
    </citation>
    <scope>NUCLEOTIDE SEQUENCE [LARGE SCALE GENOMIC DNA]</scope>
    <source>
        <strain evidence="2">Sxm20200214</strain>
        <tissue evidence="2">Leaf</tissue>
    </source>
</reference>
<name>A0A8X7R8S9_BRACI</name>
<dbReference type="Proteomes" id="UP000886595">
    <property type="component" value="Unassembled WGS sequence"/>
</dbReference>
<feature type="region of interest" description="Disordered" evidence="1">
    <location>
        <begin position="1"/>
        <end position="93"/>
    </location>
</feature>
<dbReference type="AlphaFoldDB" id="A0A8X7R8S9"/>
<organism evidence="2 3">
    <name type="scientific">Brassica carinata</name>
    <name type="common">Ethiopian mustard</name>
    <name type="synonym">Abyssinian cabbage</name>
    <dbReference type="NCBI Taxonomy" id="52824"/>
    <lineage>
        <taxon>Eukaryota</taxon>
        <taxon>Viridiplantae</taxon>
        <taxon>Streptophyta</taxon>
        <taxon>Embryophyta</taxon>
        <taxon>Tracheophyta</taxon>
        <taxon>Spermatophyta</taxon>
        <taxon>Magnoliopsida</taxon>
        <taxon>eudicotyledons</taxon>
        <taxon>Gunneridae</taxon>
        <taxon>Pentapetalae</taxon>
        <taxon>rosids</taxon>
        <taxon>malvids</taxon>
        <taxon>Brassicales</taxon>
        <taxon>Brassicaceae</taxon>
        <taxon>Brassiceae</taxon>
        <taxon>Brassica</taxon>
    </lineage>
</organism>
<evidence type="ECO:0000313" key="2">
    <source>
        <dbReference type="EMBL" id="KAG2282625.1"/>
    </source>
</evidence>
<gene>
    <name evidence="2" type="ORF">Bca52824_053845</name>
</gene>
<protein>
    <submittedName>
        <fullName evidence="2">Uncharacterized protein</fullName>
    </submittedName>
</protein>